<dbReference type="EMBL" id="JARK01000195">
    <property type="protein sequence ID" value="EYC40826.1"/>
    <property type="molecule type" value="Genomic_DNA"/>
</dbReference>
<dbReference type="Proteomes" id="UP000024635">
    <property type="component" value="Unassembled WGS sequence"/>
</dbReference>
<dbReference type="AlphaFoldDB" id="A0A016WMJ6"/>
<keyword evidence="1" id="KW-0812">Transmembrane</keyword>
<evidence type="ECO:0000256" key="1">
    <source>
        <dbReference type="SAM" id="Phobius"/>
    </source>
</evidence>
<keyword evidence="3" id="KW-1185">Reference proteome</keyword>
<reference evidence="3" key="1">
    <citation type="journal article" date="2015" name="Nat. Genet.">
        <title>The genome and transcriptome of the zoonotic hookworm Ancylostoma ceylanicum identify infection-specific gene families.</title>
        <authorList>
            <person name="Schwarz E.M."/>
            <person name="Hu Y."/>
            <person name="Antoshechkin I."/>
            <person name="Miller M.M."/>
            <person name="Sternberg P.W."/>
            <person name="Aroian R.V."/>
        </authorList>
    </citation>
    <scope>NUCLEOTIDE SEQUENCE</scope>
    <source>
        <strain evidence="3">HY135</strain>
    </source>
</reference>
<evidence type="ECO:0000313" key="3">
    <source>
        <dbReference type="Proteomes" id="UP000024635"/>
    </source>
</evidence>
<organism evidence="2 3">
    <name type="scientific">Ancylostoma ceylanicum</name>
    <dbReference type="NCBI Taxonomy" id="53326"/>
    <lineage>
        <taxon>Eukaryota</taxon>
        <taxon>Metazoa</taxon>
        <taxon>Ecdysozoa</taxon>
        <taxon>Nematoda</taxon>
        <taxon>Chromadorea</taxon>
        <taxon>Rhabditida</taxon>
        <taxon>Rhabditina</taxon>
        <taxon>Rhabditomorpha</taxon>
        <taxon>Strongyloidea</taxon>
        <taxon>Ancylostomatidae</taxon>
        <taxon>Ancylostomatinae</taxon>
        <taxon>Ancylostoma</taxon>
    </lineage>
</organism>
<proteinExistence type="predicted"/>
<protein>
    <submittedName>
        <fullName evidence="2">Uncharacterized protein</fullName>
    </submittedName>
</protein>
<keyword evidence="1" id="KW-1133">Transmembrane helix</keyword>
<comment type="caution">
    <text evidence="2">The sequence shown here is derived from an EMBL/GenBank/DDBJ whole genome shotgun (WGS) entry which is preliminary data.</text>
</comment>
<feature type="transmembrane region" description="Helical" evidence="1">
    <location>
        <begin position="20"/>
        <end position="40"/>
    </location>
</feature>
<gene>
    <name evidence="2" type="primary">Acey_s0595.g430</name>
    <name evidence="2" type="ORF">Y032_0595g430</name>
</gene>
<evidence type="ECO:0000313" key="2">
    <source>
        <dbReference type="EMBL" id="EYC40826.1"/>
    </source>
</evidence>
<keyword evidence="1" id="KW-0472">Membrane</keyword>
<name>A0A016WMJ6_9BILA</name>
<sequence length="138" mass="15885">MYKRVIDSQRCITAPSKGMIHLISLSSLIAATLACVPGYGEHLGIMTIHCDVPYTESNRKHYEELVWKAVESIAYRNRAIKKRFKKEYVRVNGRNVNGKLVVDVQAMYIDCQYKFNFEVEFARAMGENHRLDIICPAK</sequence>
<dbReference type="PROSITE" id="PS51257">
    <property type="entry name" value="PROKAR_LIPOPROTEIN"/>
    <property type="match status" value="1"/>
</dbReference>
<accession>A0A016WMJ6</accession>